<evidence type="ECO:0000256" key="1">
    <source>
        <dbReference type="SAM" id="MobiDB-lite"/>
    </source>
</evidence>
<feature type="region of interest" description="Disordered" evidence="1">
    <location>
        <begin position="43"/>
        <end position="128"/>
    </location>
</feature>
<organism evidence="2">
    <name type="scientific">mine drainage metagenome</name>
    <dbReference type="NCBI Taxonomy" id="410659"/>
    <lineage>
        <taxon>unclassified sequences</taxon>
        <taxon>metagenomes</taxon>
        <taxon>ecological metagenomes</taxon>
    </lineage>
</organism>
<protein>
    <submittedName>
        <fullName evidence="2">Uncharacterized protein</fullName>
    </submittedName>
</protein>
<dbReference type="AlphaFoldDB" id="A0A1J5R4R5"/>
<name>A0A1J5R4R5_9ZZZZ</name>
<feature type="compositionally biased region" description="Low complexity" evidence="1">
    <location>
        <begin position="98"/>
        <end position="111"/>
    </location>
</feature>
<gene>
    <name evidence="2" type="ORF">GALL_272000</name>
</gene>
<feature type="compositionally biased region" description="Low complexity" evidence="1">
    <location>
        <begin position="46"/>
        <end position="81"/>
    </location>
</feature>
<dbReference type="EMBL" id="MLJW01000276">
    <property type="protein sequence ID" value="OIQ90926.1"/>
    <property type="molecule type" value="Genomic_DNA"/>
</dbReference>
<proteinExistence type="predicted"/>
<comment type="caution">
    <text evidence="2">The sequence shown here is derived from an EMBL/GenBank/DDBJ whole genome shotgun (WGS) entry which is preliminary data.</text>
</comment>
<evidence type="ECO:0000313" key="2">
    <source>
        <dbReference type="EMBL" id="OIQ90926.1"/>
    </source>
</evidence>
<reference evidence="2" key="1">
    <citation type="submission" date="2016-10" db="EMBL/GenBank/DDBJ databases">
        <title>Sequence of Gallionella enrichment culture.</title>
        <authorList>
            <person name="Poehlein A."/>
            <person name="Muehling M."/>
            <person name="Daniel R."/>
        </authorList>
    </citation>
    <scope>NUCLEOTIDE SEQUENCE</scope>
</reference>
<accession>A0A1J5R4R5</accession>
<sequence>MQGMRIGTIIPTHTGPVRITGMVPGGVRTDGTTYSQALTQALTGSAVPQPQDPTQAQTPATPGSDAATAAAQSSDSTDQAPVQSLYLADTTTPGGNSQAGSGTAPSSTSTGQTGGQGQDAKAVSDTPTYWTPSGLAKIAAMYNTAEHRSGNNKGAIGADHLNILG</sequence>